<dbReference type="PANTHER" id="PTHR21011">
    <property type="entry name" value="MITOCHONDRIAL 28S RIBOSOMAL PROTEIN S6"/>
    <property type="match status" value="1"/>
</dbReference>
<dbReference type="CDD" id="cd00473">
    <property type="entry name" value="bS6"/>
    <property type="match status" value="1"/>
</dbReference>
<reference evidence="10 11" key="1">
    <citation type="submission" date="2020-12" db="EMBL/GenBank/DDBJ databases">
        <title>Oil enriched cultivation method for isolating marine PHA-producing bacteria.</title>
        <authorList>
            <person name="Zheng W."/>
            <person name="Yu S."/>
            <person name="Huang Y."/>
        </authorList>
    </citation>
    <scope>NUCLEOTIDE SEQUENCE [LARGE SCALE GENOMIC DNA]</scope>
    <source>
        <strain evidence="10 11">SN0-2</strain>
    </source>
</reference>
<keyword evidence="11" id="KW-1185">Reference proteome</keyword>
<evidence type="ECO:0000256" key="9">
    <source>
        <dbReference type="SAM" id="MobiDB-lite"/>
    </source>
</evidence>
<gene>
    <name evidence="8 10" type="primary">rpsF</name>
    <name evidence="10" type="ORF">JF535_03515</name>
</gene>
<evidence type="ECO:0000256" key="2">
    <source>
        <dbReference type="ARBA" id="ARBA00022730"/>
    </source>
</evidence>
<keyword evidence="2 8" id="KW-0699">rRNA-binding</keyword>
<dbReference type="InterPro" id="IPR020814">
    <property type="entry name" value="Ribosomal_S6_plastid/chlpt"/>
</dbReference>
<dbReference type="InterPro" id="IPR000529">
    <property type="entry name" value="Ribosomal_bS6"/>
</dbReference>
<keyword evidence="4 8" id="KW-0689">Ribosomal protein</keyword>
<protein>
    <recommendedName>
        <fullName evidence="7 8">Small ribosomal subunit protein bS6</fullName>
    </recommendedName>
</protein>
<feature type="region of interest" description="Disordered" evidence="9">
    <location>
        <begin position="95"/>
        <end position="149"/>
    </location>
</feature>
<name>A0ABS3E479_9GAMM</name>
<comment type="function">
    <text evidence="6 8">Binds together with bS18 to 16S ribosomal RNA.</text>
</comment>
<dbReference type="HAMAP" id="MF_00360">
    <property type="entry name" value="Ribosomal_bS6"/>
    <property type="match status" value="1"/>
</dbReference>
<dbReference type="PANTHER" id="PTHR21011:SF1">
    <property type="entry name" value="SMALL RIBOSOMAL SUBUNIT PROTEIN BS6M"/>
    <property type="match status" value="1"/>
</dbReference>
<evidence type="ECO:0000256" key="4">
    <source>
        <dbReference type="ARBA" id="ARBA00022980"/>
    </source>
</evidence>
<dbReference type="PROSITE" id="PS01048">
    <property type="entry name" value="RIBOSOMAL_S6"/>
    <property type="match status" value="1"/>
</dbReference>
<evidence type="ECO:0000256" key="7">
    <source>
        <dbReference type="ARBA" id="ARBA00035294"/>
    </source>
</evidence>
<dbReference type="NCBIfam" id="TIGR00166">
    <property type="entry name" value="S6"/>
    <property type="match status" value="1"/>
</dbReference>
<dbReference type="Proteomes" id="UP000664293">
    <property type="component" value="Unassembled WGS sequence"/>
</dbReference>
<dbReference type="RefSeq" id="WP_066960626.1">
    <property type="nucleotide sequence ID" value="NZ_JAEKJR010000001.1"/>
</dbReference>
<comment type="similarity">
    <text evidence="1 8">Belongs to the bacterial ribosomal protein bS6 family.</text>
</comment>
<evidence type="ECO:0000256" key="6">
    <source>
        <dbReference type="ARBA" id="ARBA00035104"/>
    </source>
</evidence>
<dbReference type="InterPro" id="IPR014717">
    <property type="entry name" value="Transl_elong_EF1B/ribsomal_bS6"/>
</dbReference>
<comment type="caution">
    <text evidence="10">The sequence shown here is derived from an EMBL/GenBank/DDBJ whole genome shotgun (WGS) entry which is preliminary data.</text>
</comment>
<dbReference type="SUPFAM" id="SSF54995">
    <property type="entry name" value="Ribosomal protein S6"/>
    <property type="match status" value="1"/>
</dbReference>
<dbReference type="GO" id="GO:0005840">
    <property type="term" value="C:ribosome"/>
    <property type="evidence" value="ECO:0007669"/>
    <property type="project" value="UniProtKB-KW"/>
</dbReference>
<dbReference type="InterPro" id="IPR020815">
    <property type="entry name" value="Ribosomal_bS6_CS"/>
</dbReference>
<dbReference type="Pfam" id="PF01250">
    <property type="entry name" value="Ribosomal_S6"/>
    <property type="match status" value="1"/>
</dbReference>
<dbReference type="InterPro" id="IPR035980">
    <property type="entry name" value="Ribosomal_bS6_sf"/>
</dbReference>
<keyword evidence="3 8" id="KW-0694">RNA-binding</keyword>
<keyword evidence="5 8" id="KW-0687">Ribonucleoprotein</keyword>
<accession>A0ABS3E479</accession>
<evidence type="ECO:0000313" key="11">
    <source>
        <dbReference type="Proteomes" id="UP000664293"/>
    </source>
</evidence>
<evidence type="ECO:0000313" key="10">
    <source>
        <dbReference type="EMBL" id="MBN8429914.1"/>
    </source>
</evidence>
<dbReference type="EMBL" id="JAEKJR010000001">
    <property type="protein sequence ID" value="MBN8429914.1"/>
    <property type="molecule type" value="Genomic_DNA"/>
</dbReference>
<organism evidence="10 11">
    <name type="scientific">Microbulbifer salipaludis</name>
    <dbReference type="NCBI Taxonomy" id="187980"/>
    <lineage>
        <taxon>Bacteria</taxon>
        <taxon>Pseudomonadati</taxon>
        <taxon>Pseudomonadota</taxon>
        <taxon>Gammaproteobacteria</taxon>
        <taxon>Cellvibrionales</taxon>
        <taxon>Microbulbiferaceae</taxon>
        <taxon>Microbulbifer</taxon>
    </lineage>
</organism>
<proteinExistence type="inferred from homology"/>
<evidence type="ECO:0000256" key="1">
    <source>
        <dbReference type="ARBA" id="ARBA00009512"/>
    </source>
</evidence>
<evidence type="ECO:0000256" key="8">
    <source>
        <dbReference type="HAMAP-Rule" id="MF_00360"/>
    </source>
</evidence>
<sequence length="149" mass="17368">MRHYEIVFLVHPDQSEQVPGMVERYTATIKESGGDVHRLEDWGRRRLAYPINKIHKAHYILMNVECTEEALAELTTNFKYNDAVLRNLVIREDEAITEESPIMKAEKESRERKAARAERSERRERADREDSSSEGAEEDKSSDTTEDEE</sequence>
<dbReference type="Gene3D" id="3.30.70.60">
    <property type="match status" value="1"/>
</dbReference>
<evidence type="ECO:0000256" key="3">
    <source>
        <dbReference type="ARBA" id="ARBA00022884"/>
    </source>
</evidence>
<evidence type="ECO:0000256" key="5">
    <source>
        <dbReference type="ARBA" id="ARBA00023274"/>
    </source>
</evidence>
<feature type="compositionally biased region" description="Basic and acidic residues" evidence="9">
    <location>
        <begin position="104"/>
        <end position="131"/>
    </location>
</feature>